<protein>
    <submittedName>
        <fullName evidence="1">Uncharacterized protein</fullName>
    </submittedName>
</protein>
<sequence>MKLVAVLGFVLQCAVCAGTEPEAFYAEWAANQLHASREVVLEDRTRCDLLTEDYAIEIDFAPKWAEAVGQSLHYASMTGRRAAVILILTRPGDTRYVQRVRRMVAHYNLPLDLLTLDATQMQLDQILDLRVIQ</sequence>
<accession>A0A842HHA4</accession>
<evidence type="ECO:0000313" key="2">
    <source>
        <dbReference type="Proteomes" id="UP000546464"/>
    </source>
</evidence>
<name>A0A842HHA4_9BACT</name>
<proteinExistence type="predicted"/>
<organism evidence="1 2">
    <name type="scientific">Ruficoccus amylovorans</name>
    <dbReference type="NCBI Taxonomy" id="1804625"/>
    <lineage>
        <taxon>Bacteria</taxon>
        <taxon>Pseudomonadati</taxon>
        <taxon>Verrucomicrobiota</taxon>
        <taxon>Opitutia</taxon>
        <taxon>Puniceicoccales</taxon>
        <taxon>Cerasicoccaceae</taxon>
        <taxon>Ruficoccus</taxon>
    </lineage>
</organism>
<dbReference type="Proteomes" id="UP000546464">
    <property type="component" value="Unassembled WGS sequence"/>
</dbReference>
<evidence type="ECO:0000313" key="1">
    <source>
        <dbReference type="EMBL" id="MBC2594927.1"/>
    </source>
</evidence>
<reference evidence="1 2" key="1">
    <citation type="submission" date="2020-07" db="EMBL/GenBank/DDBJ databases">
        <authorList>
            <person name="Feng X."/>
        </authorList>
    </citation>
    <scope>NUCLEOTIDE SEQUENCE [LARGE SCALE GENOMIC DNA]</scope>
    <source>
        <strain evidence="1 2">JCM31066</strain>
    </source>
</reference>
<comment type="caution">
    <text evidence="1">The sequence shown here is derived from an EMBL/GenBank/DDBJ whole genome shotgun (WGS) entry which is preliminary data.</text>
</comment>
<dbReference type="RefSeq" id="WP_185675893.1">
    <property type="nucleotide sequence ID" value="NZ_JACHVB010000035.1"/>
</dbReference>
<keyword evidence="2" id="KW-1185">Reference proteome</keyword>
<gene>
    <name evidence="1" type="ORF">H5P28_11730</name>
</gene>
<dbReference type="AlphaFoldDB" id="A0A842HHA4"/>
<dbReference type="EMBL" id="JACHVB010000035">
    <property type="protein sequence ID" value="MBC2594927.1"/>
    <property type="molecule type" value="Genomic_DNA"/>
</dbReference>